<organism evidence="8 9">
    <name type="scientific">Stomoxys calcitrans</name>
    <name type="common">Stable fly</name>
    <name type="synonym">Conops calcitrans</name>
    <dbReference type="NCBI Taxonomy" id="35570"/>
    <lineage>
        <taxon>Eukaryota</taxon>
        <taxon>Metazoa</taxon>
        <taxon>Ecdysozoa</taxon>
        <taxon>Arthropoda</taxon>
        <taxon>Hexapoda</taxon>
        <taxon>Insecta</taxon>
        <taxon>Pterygota</taxon>
        <taxon>Neoptera</taxon>
        <taxon>Endopterygota</taxon>
        <taxon>Diptera</taxon>
        <taxon>Brachycera</taxon>
        <taxon>Muscomorpha</taxon>
        <taxon>Muscoidea</taxon>
        <taxon>Muscidae</taxon>
        <taxon>Stomoxys</taxon>
    </lineage>
</organism>
<feature type="domain" description="C2H2-type" evidence="7">
    <location>
        <begin position="700"/>
        <end position="727"/>
    </location>
</feature>
<feature type="region of interest" description="Disordered" evidence="6">
    <location>
        <begin position="139"/>
        <end position="174"/>
    </location>
</feature>
<feature type="region of interest" description="Disordered" evidence="6">
    <location>
        <begin position="1343"/>
        <end position="1363"/>
    </location>
</feature>
<dbReference type="Proteomes" id="UP000095300">
    <property type="component" value="Unassembled WGS sequence"/>
</dbReference>
<keyword evidence="1" id="KW-0479">Metal-binding</keyword>
<evidence type="ECO:0000256" key="3">
    <source>
        <dbReference type="ARBA" id="ARBA00022771"/>
    </source>
</evidence>
<keyword evidence="9" id="KW-1185">Reference proteome</keyword>
<keyword evidence="3 5" id="KW-0863">Zinc-finger</keyword>
<feature type="domain" description="C2H2-type" evidence="7">
    <location>
        <begin position="1057"/>
        <end position="1085"/>
    </location>
</feature>
<feature type="domain" description="C2H2-type" evidence="7">
    <location>
        <begin position="358"/>
        <end position="386"/>
    </location>
</feature>
<dbReference type="PANTHER" id="PTHR24379:SF127">
    <property type="entry name" value="BLOODY FINGERS-RELATED"/>
    <property type="match status" value="1"/>
</dbReference>
<protein>
    <recommendedName>
        <fullName evidence="7">C2H2-type domain-containing protein</fullName>
    </recommendedName>
</protein>
<dbReference type="GO" id="GO:0000977">
    <property type="term" value="F:RNA polymerase II transcription regulatory region sequence-specific DNA binding"/>
    <property type="evidence" value="ECO:0007669"/>
    <property type="project" value="TreeGrafter"/>
</dbReference>
<evidence type="ECO:0000256" key="1">
    <source>
        <dbReference type="ARBA" id="ARBA00022723"/>
    </source>
</evidence>
<dbReference type="GO" id="GO:0008270">
    <property type="term" value="F:zinc ion binding"/>
    <property type="evidence" value="ECO:0007669"/>
    <property type="project" value="UniProtKB-KW"/>
</dbReference>
<evidence type="ECO:0000313" key="9">
    <source>
        <dbReference type="Proteomes" id="UP000095300"/>
    </source>
</evidence>
<evidence type="ECO:0000256" key="2">
    <source>
        <dbReference type="ARBA" id="ARBA00022737"/>
    </source>
</evidence>
<reference evidence="8" key="1">
    <citation type="submission" date="2020-05" db="UniProtKB">
        <authorList>
            <consortium name="EnsemblMetazoa"/>
        </authorList>
    </citation>
    <scope>IDENTIFICATION</scope>
    <source>
        <strain evidence="8">USDA</strain>
    </source>
</reference>
<dbReference type="PROSITE" id="PS50157">
    <property type="entry name" value="ZINC_FINGER_C2H2_2"/>
    <property type="match status" value="10"/>
</dbReference>
<feature type="domain" description="C2H2-type" evidence="7">
    <location>
        <begin position="672"/>
        <end position="700"/>
    </location>
</feature>
<dbReference type="InterPro" id="IPR036236">
    <property type="entry name" value="Znf_C2H2_sf"/>
</dbReference>
<feature type="region of interest" description="Disordered" evidence="6">
    <location>
        <begin position="1308"/>
        <end position="1328"/>
    </location>
</feature>
<feature type="compositionally biased region" description="Polar residues" evidence="6">
    <location>
        <begin position="1343"/>
        <end position="1354"/>
    </location>
</feature>
<dbReference type="InterPro" id="IPR013087">
    <property type="entry name" value="Znf_C2H2_type"/>
</dbReference>
<evidence type="ECO:0000259" key="7">
    <source>
        <dbReference type="PROSITE" id="PS50157"/>
    </source>
</evidence>
<feature type="domain" description="C2H2-type" evidence="7">
    <location>
        <begin position="628"/>
        <end position="656"/>
    </location>
</feature>
<dbReference type="Gene3D" id="3.40.1800.20">
    <property type="match status" value="1"/>
</dbReference>
<evidence type="ECO:0000313" key="8">
    <source>
        <dbReference type="EnsemblMetazoa" id="SCAU004595-PA"/>
    </source>
</evidence>
<dbReference type="GO" id="GO:0005634">
    <property type="term" value="C:nucleus"/>
    <property type="evidence" value="ECO:0007669"/>
    <property type="project" value="TreeGrafter"/>
</dbReference>
<dbReference type="SUPFAM" id="SSF57667">
    <property type="entry name" value="beta-beta-alpha zinc fingers"/>
    <property type="match status" value="2"/>
</dbReference>
<feature type="domain" description="C2H2-type" evidence="7">
    <location>
        <begin position="1209"/>
        <end position="1234"/>
    </location>
</feature>
<dbReference type="PANTHER" id="PTHR24379">
    <property type="entry name" value="KRAB AND ZINC FINGER DOMAIN-CONTAINING"/>
    <property type="match status" value="1"/>
</dbReference>
<feature type="compositionally biased region" description="Basic and acidic residues" evidence="6">
    <location>
        <begin position="1316"/>
        <end position="1328"/>
    </location>
</feature>
<keyword evidence="2" id="KW-0677">Repeat</keyword>
<feature type="domain" description="C2H2-type" evidence="7">
    <location>
        <begin position="728"/>
        <end position="756"/>
    </location>
</feature>
<dbReference type="PROSITE" id="PS00028">
    <property type="entry name" value="ZINC_FINGER_C2H2_1"/>
    <property type="match status" value="14"/>
</dbReference>
<dbReference type="SMART" id="SM00355">
    <property type="entry name" value="ZnF_C2H2"/>
    <property type="match status" value="20"/>
</dbReference>
<dbReference type="OrthoDB" id="8002153at2759"/>
<evidence type="ECO:0000256" key="5">
    <source>
        <dbReference type="PROSITE-ProRule" id="PRU00042"/>
    </source>
</evidence>
<name>A0A1I8P3S6_STOCA</name>
<feature type="domain" description="C2H2-type" evidence="7">
    <location>
        <begin position="304"/>
        <end position="332"/>
    </location>
</feature>
<accession>A0A1I8P3S6</accession>
<dbReference type="EnsemblMetazoa" id="SCAU004595-RA">
    <property type="protein sequence ID" value="SCAU004595-PA"/>
    <property type="gene ID" value="SCAU004595"/>
</dbReference>
<feature type="domain" description="C2H2-type" evidence="7">
    <location>
        <begin position="1256"/>
        <end position="1284"/>
    </location>
</feature>
<keyword evidence="4" id="KW-0862">Zinc</keyword>
<dbReference type="GO" id="GO:0000981">
    <property type="term" value="F:DNA-binding transcription factor activity, RNA polymerase II-specific"/>
    <property type="evidence" value="ECO:0007669"/>
    <property type="project" value="TreeGrafter"/>
</dbReference>
<dbReference type="KEGG" id="scac:106084711"/>
<feature type="compositionally biased region" description="Acidic residues" evidence="6">
    <location>
        <begin position="150"/>
        <end position="160"/>
    </location>
</feature>
<evidence type="ECO:0000256" key="6">
    <source>
        <dbReference type="SAM" id="MobiDB-lite"/>
    </source>
</evidence>
<gene>
    <name evidence="8" type="primary">106084711</name>
</gene>
<evidence type="ECO:0000256" key="4">
    <source>
        <dbReference type="ARBA" id="ARBA00022833"/>
    </source>
</evidence>
<dbReference type="VEuPathDB" id="VectorBase:SCAU004595"/>
<dbReference type="Gene3D" id="3.30.160.60">
    <property type="entry name" value="Classic Zinc Finger"/>
    <property type="match status" value="6"/>
</dbReference>
<proteinExistence type="predicted"/>
<feature type="domain" description="C2H2-type" evidence="7">
    <location>
        <begin position="260"/>
        <end position="288"/>
    </location>
</feature>
<dbReference type="STRING" id="35570.A0A1I8P3S6"/>
<sequence length="1363" mass="160711">MNDDFPIYLQCFQMLNMEWEKRLQYICGKCWQHISKFQQFQASIIEAQKEQRLNREKAKEVDELKLKPELNLNINQQELKLHITKRLGANTEDLINPTALAFAIKTEEPLDLNNDYKDMSSQEGQQHFTHEEISLMSHMSSRKESQYLMDDNESNEDYSSNEDMPLSSFRQTSLSSSDKKVKKIGTKKSAEEFDAQVALWRSSLECDICHQLVASYSQLKEHFSKYHASEDCYLMCCQLRLETRYDIDRHIYYHNAPQQLKCETCCKAYRWMKTLRSHNRIVHPSKGGVVLREHLAGHKGEKTHGCSLCPQAFNWRSSFYAHMEKDHPQEWQKIQNEELQRKFECGYWRETRENCLVYICIYCFKEYDKRISVYRHIRRIHGSVRPKKPKKEFRTETRRDLKVYVCNHCATEYEDLDSMYHHLNQYHKIDASLAEKASTISESPVPAKKVEIKPKLDINQQEVQLKWHNVMGLSASNENFIKPKALTFDIKSEEPLDLNSDYEGMSFQVQHELTDEETSYLSSRNHNNDVVSNDDYSPKEVLPLSSSNKKLPAAKRSVEEFDELVAMWRFSLECEICHQLVPSYSQLQEHFSKNHTSVNCYLMCCHLRLETRFDIDRHIRYHNAPHQLKCEACCKSYGSEKQLKVHKRQVHTSKGGDKNAKSKDIKKLEGKYRCCKCSKGFASEKHLHVHNQNVHKPKNLECNLCEKSFRRPASLRDHLAGHRGEKMHACFFCPKAYTWRHHCCQHMRKSHTKEWQKMQKVEVQREPKYGYRRETQGGSKLFVCIYCFKEYDNRRSIYYHVKRCQIYNTPVEPKKGYRIEARGKSKVHVCLYCAKEYEKRHSMYQHLNQYHRDDGSLAEEQASMISELPKPAENVEIKPELNKNPEESQQNCHNDTSSENVVKPKAFTFDIKTEEPWDLNNDYKRMSPQGLDQLTDEEISLMSYMSSKNENSFLKNDDASIEKYGANDDISLSPLGQTKLPASKMSVEEFDELVALWRSSLKCEICHQLVASYSQLKEHFSENHASEACYLMCCQLRLETRFDIDRHMYYHNAPQQLRCDACCKAFRLEKHLRDHKRQFHTSKGADKIAKDMQRLQGEHPIMKRYRREIRGESMVYVCLYCSSEYDKQNSIYGHLKHCQRDYDGEIKPIKGFRLEIREEGKVFVCIYCSKDFKNRISMLNHTSECRRGKAQTKPKKGYRRETRGESRVYVCNYCSKAFKMRLAMYKHIKRCLEHVMPIKPRKGYRQEVREENSMVYVCIFCSKEYANRQSMYYHLYNIHRDETSLAKQSPIISEIPVPKLTEVSNITTNGDSFNELSKEEERKKEDSLMTELKDENVTKTNVKNEQLSINTNALGNEEKNENE</sequence>